<dbReference type="STRING" id="266264.Rmet_2005"/>
<dbReference type="Proteomes" id="UP000002429">
    <property type="component" value="Chromosome"/>
</dbReference>
<gene>
    <name evidence="1" type="ordered locus">Rmet_2005</name>
</gene>
<dbReference type="AlphaFoldDB" id="Q1LLU2"/>
<protein>
    <submittedName>
        <fullName evidence="1">Uncharacterized protein</fullName>
    </submittedName>
</protein>
<proteinExistence type="predicted"/>
<evidence type="ECO:0000313" key="1">
    <source>
        <dbReference type="EMBL" id="ABF08884.1"/>
    </source>
</evidence>
<name>Q1LLU2_CUPMC</name>
<organism evidence="1 2">
    <name type="scientific">Cupriavidus metallidurans (strain ATCC 43123 / DSM 2839 / NBRC 102507 / CH34)</name>
    <name type="common">Ralstonia metallidurans</name>
    <dbReference type="NCBI Taxonomy" id="266264"/>
    <lineage>
        <taxon>Bacteria</taxon>
        <taxon>Pseudomonadati</taxon>
        <taxon>Pseudomonadota</taxon>
        <taxon>Betaproteobacteria</taxon>
        <taxon>Burkholderiales</taxon>
        <taxon>Burkholderiaceae</taxon>
        <taxon>Cupriavidus</taxon>
    </lineage>
</organism>
<dbReference type="RefSeq" id="WP_011516723.1">
    <property type="nucleotide sequence ID" value="NC_007973.1"/>
</dbReference>
<accession>Q1LLU2</accession>
<evidence type="ECO:0000313" key="2">
    <source>
        <dbReference type="Proteomes" id="UP000002429"/>
    </source>
</evidence>
<reference evidence="2" key="1">
    <citation type="journal article" date="2010" name="PLoS ONE">
        <title>The complete genome sequence of Cupriavidus metallidurans strain CH34, a master survivalist in harsh and anthropogenic environments.</title>
        <authorList>
            <person name="Janssen P.J."/>
            <person name="Van Houdt R."/>
            <person name="Moors H."/>
            <person name="Monsieurs P."/>
            <person name="Morin N."/>
            <person name="Michaux A."/>
            <person name="Benotmane M.A."/>
            <person name="Leys N."/>
            <person name="Vallaeys T."/>
            <person name="Lapidus A."/>
            <person name="Monchy S."/>
            <person name="Medigue C."/>
            <person name="Taghavi S."/>
            <person name="McCorkle S."/>
            <person name="Dunn J."/>
            <person name="van der Lelie D."/>
            <person name="Mergeay M."/>
        </authorList>
    </citation>
    <scope>NUCLEOTIDE SEQUENCE [LARGE SCALE GENOMIC DNA]</scope>
    <source>
        <strain evidence="2">ATCC 43123 / DSM 2839 / NBRC 102507 / CH34</strain>
    </source>
</reference>
<dbReference type="EMBL" id="CP000352">
    <property type="protein sequence ID" value="ABF08884.1"/>
    <property type="molecule type" value="Genomic_DNA"/>
</dbReference>
<dbReference type="KEGG" id="rme:Rmet_2005"/>
<sequence>MVDDLLARLYRVREAGYSQWLACCPACQEPGRTLLIRSNSDGFTLIHCRNGCPPGFVLHAAGVPWSVLFSDGAQRRHAWPPEWWREPPRYEREPRPMVEQ</sequence>
<dbReference type="HOGENOM" id="CLU_2303681_0_0_4"/>
<keyword evidence="2" id="KW-1185">Reference proteome</keyword>